<feature type="region of interest" description="Disordered" evidence="1">
    <location>
        <begin position="113"/>
        <end position="159"/>
    </location>
</feature>
<organism evidence="2 4">
    <name type="scientific">Rotaria sordida</name>
    <dbReference type="NCBI Taxonomy" id="392033"/>
    <lineage>
        <taxon>Eukaryota</taxon>
        <taxon>Metazoa</taxon>
        <taxon>Spiralia</taxon>
        <taxon>Gnathifera</taxon>
        <taxon>Rotifera</taxon>
        <taxon>Eurotatoria</taxon>
        <taxon>Bdelloidea</taxon>
        <taxon>Philodinida</taxon>
        <taxon>Philodinidae</taxon>
        <taxon>Rotaria</taxon>
    </lineage>
</organism>
<comment type="caution">
    <text evidence="2">The sequence shown here is derived from an EMBL/GenBank/DDBJ whole genome shotgun (WGS) entry which is preliminary data.</text>
</comment>
<sequence>MNFQYRRHSIKLKPTSWLLSFISITILTSVVKGLNSHTAEWANKNNQHVYSDLTKTIREFLSIKDGDDTDKRFQSPVDNDDQDQLLFKDYRLINSQYLISPFQITTPDEGYADGSGITTEETKSSSTSSTITLTHSSTSSSSTTEQITNEISSSTTITTSTTTTRTTTITTTTITTTSTTTTSKSPQPSLSSTNWTIIVAVISAILVFI</sequence>
<dbReference type="AlphaFoldDB" id="A0A814ZLG0"/>
<dbReference type="EMBL" id="CAJNOH010001707">
    <property type="protein sequence ID" value="CAF1243456.1"/>
    <property type="molecule type" value="Genomic_DNA"/>
</dbReference>
<proteinExistence type="predicted"/>
<keyword evidence="5" id="KW-1185">Reference proteome</keyword>
<dbReference type="Proteomes" id="UP000663854">
    <property type="component" value="Unassembled WGS sequence"/>
</dbReference>
<name>A0A814ZLG0_9BILA</name>
<evidence type="ECO:0000313" key="3">
    <source>
        <dbReference type="EMBL" id="CAF1525227.1"/>
    </source>
</evidence>
<accession>A0A814ZLG0</accession>
<evidence type="ECO:0000313" key="2">
    <source>
        <dbReference type="EMBL" id="CAF1243456.1"/>
    </source>
</evidence>
<dbReference type="Proteomes" id="UP000663870">
    <property type="component" value="Unassembled WGS sequence"/>
</dbReference>
<evidence type="ECO:0000256" key="1">
    <source>
        <dbReference type="SAM" id="MobiDB-lite"/>
    </source>
</evidence>
<evidence type="ECO:0000313" key="4">
    <source>
        <dbReference type="Proteomes" id="UP000663854"/>
    </source>
</evidence>
<reference evidence="2" key="1">
    <citation type="submission" date="2021-02" db="EMBL/GenBank/DDBJ databases">
        <authorList>
            <person name="Nowell W R."/>
        </authorList>
    </citation>
    <scope>NUCLEOTIDE SEQUENCE</scope>
</reference>
<dbReference type="EMBL" id="CAJNOL010002727">
    <property type="protein sequence ID" value="CAF1525227.1"/>
    <property type="molecule type" value="Genomic_DNA"/>
</dbReference>
<feature type="compositionally biased region" description="Low complexity" evidence="1">
    <location>
        <begin position="124"/>
        <end position="159"/>
    </location>
</feature>
<gene>
    <name evidence="3" type="ORF">JXQ802_LOCUS41843</name>
    <name evidence="2" type="ORF">PYM288_LOCUS27000</name>
</gene>
<protein>
    <submittedName>
        <fullName evidence="2">Uncharacterized protein</fullName>
    </submittedName>
</protein>
<evidence type="ECO:0000313" key="5">
    <source>
        <dbReference type="Proteomes" id="UP000663870"/>
    </source>
</evidence>